<dbReference type="AlphaFoldDB" id="A0A8H4LY58"/>
<feature type="signal peptide" evidence="1">
    <location>
        <begin position="1"/>
        <end position="17"/>
    </location>
</feature>
<accession>A0A8H4LY58</accession>
<name>A0A8H4LY58_9HYPO</name>
<evidence type="ECO:0000256" key="1">
    <source>
        <dbReference type="SAM" id="SignalP"/>
    </source>
</evidence>
<keyword evidence="1" id="KW-0732">Signal</keyword>
<keyword evidence="3" id="KW-1185">Reference proteome</keyword>
<dbReference type="Proteomes" id="UP000557566">
    <property type="component" value="Unassembled WGS sequence"/>
</dbReference>
<protein>
    <submittedName>
        <fullName evidence="2">Uncharacterized protein</fullName>
    </submittedName>
</protein>
<proteinExistence type="predicted"/>
<dbReference type="EMBL" id="JAAVMX010000005">
    <property type="protein sequence ID" value="KAF4507649.1"/>
    <property type="molecule type" value="Genomic_DNA"/>
</dbReference>
<evidence type="ECO:0000313" key="2">
    <source>
        <dbReference type="EMBL" id="KAF4507649.1"/>
    </source>
</evidence>
<reference evidence="2 3" key="1">
    <citation type="journal article" date="2020" name="Genome Biol. Evol.">
        <title>A new high-quality draft genome assembly of the Chinese cordyceps Ophiocordyceps sinensis.</title>
        <authorList>
            <person name="Shu R."/>
            <person name="Zhang J."/>
            <person name="Meng Q."/>
            <person name="Zhang H."/>
            <person name="Zhou G."/>
            <person name="Li M."/>
            <person name="Wu P."/>
            <person name="Zhao Y."/>
            <person name="Chen C."/>
            <person name="Qin Q."/>
        </authorList>
    </citation>
    <scope>NUCLEOTIDE SEQUENCE [LARGE SCALE GENOMIC DNA]</scope>
    <source>
        <strain evidence="2 3">IOZ07</strain>
    </source>
</reference>
<evidence type="ECO:0000313" key="3">
    <source>
        <dbReference type="Proteomes" id="UP000557566"/>
    </source>
</evidence>
<gene>
    <name evidence="2" type="ORF">G6O67_004125</name>
</gene>
<organism evidence="2 3">
    <name type="scientific">Ophiocordyceps sinensis</name>
    <dbReference type="NCBI Taxonomy" id="72228"/>
    <lineage>
        <taxon>Eukaryota</taxon>
        <taxon>Fungi</taxon>
        <taxon>Dikarya</taxon>
        <taxon>Ascomycota</taxon>
        <taxon>Pezizomycotina</taxon>
        <taxon>Sordariomycetes</taxon>
        <taxon>Hypocreomycetidae</taxon>
        <taxon>Hypocreales</taxon>
        <taxon>Ophiocordycipitaceae</taxon>
        <taxon>Ophiocordyceps</taxon>
    </lineage>
</organism>
<sequence length="143" mass="15810">MKYLELVLAACVGLTVGAETTDGSYDVNATNALEVRSWPREEPFWARDEPLFKLCEGLLSGDPCVKELFQLQGSIAMFHRNCETGDLNRGLTIQVNLGPRNYPTHLFPTGPSCGRRLVGTRFVALDPPHYRPVCACVRGEIEG</sequence>
<feature type="chain" id="PRO_5034097318" evidence="1">
    <location>
        <begin position="18"/>
        <end position="143"/>
    </location>
</feature>
<dbReference type="OrthoDB" id="5153655at2759"/>
<comment type="caution">
    <text evidence="2">The sequence shown here is derived from an EMBL/GenBank/DDBJ whole genome shotgun (WGS) entry which is preliminary data.</text>
</comment>